<name>A0A7J3I8T0_9CREN</name>
<dbReference type="NCBIfam" id="NF003143">
    <property type="entry name" value="PRK04059.1"/>
    <property type="match status" value="1"/>
</dbReference>
<dbReference type="AlphaFoldDB" id="A0A7J3I8T0"/>
<accession>A0A7J3I8T0</accession>
<evidence type="ECO:0000256" key="6">
    <source>
        <dbReference type="SAM" id="MobiDB-lite"/>
    </source>
</evidence>
<reference evidence="7" key="1">
    <citation type="journal article" date="2020" name="mSystems">
        <title>Genome- and Community-Level Interaction Insights into Carbon Utilization and Element Cycling Functions of Hydrothermarchaeota in Hydrothermal Sediment.</title>
        <authorList>
            <person name="Zhou Z."/>
            <person name="Liu Y."/>
            <person name="Xu W."/>
            <person name="Pan J."/>
            <person name="Luo Z.H."/>
            <person name="Li M."/>
        </authorList>
    </citation>
    <scope>NUCLEOTIDE SEQUENCE [LARGE SCALE GENOMIC DNA]</scope>
    <source>
        <strain evidence="7">SpSt-618</strain>
        <strain evidence="8">SpSt-657</strain>
    </source>
</reference>
<keyword evidence="3 5" id="KW-0687">Ribonucleoprotein</keyword>
<dbReference type="EMBL" id="DTAI01000186">
    <property type="protein sequence ID" value="HGN37139.1"/>
    <property type="molecule type" value="Genomic_DNA"/>
</dbReference>
<dbReference type="EMBL" id="DTBZ01000147">
    <property type="protein sequence ID" value="HGQ18852.1"/>
    <property type="molecule type" value="Genomic_DNA"/>
</dbReference>
<dbReference type="Gene3D" id="6.20.340.10">
    <property type="match status" value="1"/>
</dbReference>
<dbReference type="HAMAP" id="MF_00349">
    <property type="entry name" value="Ribosomal_eL34"/>
    <property type="match status" value="1"/>
</dbReference>
<dbReference type="InterPro" id="IPR038562">
    <property type="entry name" value="Ribosomal_eL34_C_sf"/>
</dbReference>
<evidence type="ECO:0000256" key="1">
    <source>
        <dbReference type="ARBA" id="ARBA00009875"/>
    </source>
</evidence>
<sequence length="89" mass="10308">MVRPQLRSRSYKRIPRRTPSGRTVVHYERGKNTPMRCAKCGGILNGVPIKESERRRLPKAMKRPERMFGGTLCIRCLREILKEVVRSTG</sequence>
<dbReference type="PRINTS" id="PR01250">
    <property type="entry name" value="RIBOSOMALL34"/>
</dbReference>
<evidence type="ECO:0000256" key="2">
    <source>
        <dbReference type="ARBA" id="ARBA00022980"/>
    </source>
</evidence>
<dbReference type="GO" id="GO:0006412">
    <property type="term" value="P:translation"/>
    <property type="evidence" value="ECO:0007669"/>
    <property type="project" value="UniProtKB-UniRule"/>
</dbReference>
<protein>
    <recommendedName>
        <fullName evidence="4 5">Large ribosomal subunit protein eL34</fullName>
    </recommendedName>
</protein>
<evidence type="ECO:0000256" key="4">
    <source>
        <dbReference type="ARBA" id="ARBA00035227"/>
    </source>
</evidence>
<comment type="caution">
    <text evidence="7">The sequence shown here is derived from an EMBL/GenBank/DDBJ whole genome shotgun (WGS) entry which is preliminary data.</text>
</comment>
<dbReference type="GO" id="GO:0003735">
    <property type="term" value="F:structural constituent of ribosome"/>
    <property type="evidence" value="ECO:0007669"/>
    <property type="project" value="InterPro"/>
</dbReference>
<evidence type="ECO:0000313" key="7">
    <source>
        <dbReference type="EMBL" id="HGN37139.1"/>
    </source>
</evidence>
<proteinExistence type="inferred from homology"/>
<dbReference type="GO" id="GO:1990904">
    <property type="term" value="C:ribonucleoprotein complex"/>
    <property type="evidence" value="ECO:0007669"/>
    <property type="project" value="UniProtKB-KW"/>
</dbReference>
<comment type="similarity">
    <text evidence="1 5">Belongs to the eukaryotic ribosomal protein eL34 family.</text>
</comment>
<dbReference type="InterPro" id="IPR047868">
    <property type="entry name" value="Ribosomal_L34e_arc-type"/>
</dbReference>
<gene>
    <name evidence="5" type="primary">rpl34e</name>
    <name evidence="7" type="ORF">ENT87_06300</name>
    <name evidence="8" type="ORF">ENU30_07775</name>
</gene>
<organism evidence="7">
    <name type="scientific">Ignisphaera aggregans</name>
    <dbReference type="NCBI Taxonomy" id="334771"/>
    <lineage>
        <taxon>Archaea</taxon>
        <taxon>Thermoproteota</taxon>
        <taxon>Thermoprotei</taxon>
        <taxon>Desulfurococcales</taxon>
        <taxon>Desulfurococcaceae</taxon>
        <taxon>Ignisphaera</taxon>
    </lineage>
</organism>
<evidence type="ECO:0000313" key="8">
    <source>
        <dbReference type="EMBL" id="HGQ18852.1"/>
    </source>
</evidence>
<dbReference type="InterPro" id="IPR008195">
    <property type="entry name" value="Ribosomal_eL34"/>
</dbReference>
<dbReference type="PROSITE" id="PS01145">
    <property type="entry name" value="RIBOSOMAL_L34E"/>
    <property type="match status" value="1"/>
</dbReference>
<dbReference type="InterPro" id="IPR018065">
    <property type="entry name" value="Ribosomal_eL34_CS"/>
</dbReference>
<evidence type="ECO:0000256" key="5">
    <source>
        <dbReference type="HAMAP-Rule" id="MF_00349"/>
    </source>
</evidence>
<feature type="region of interest" description="Disordered" evidence="6">
    <location>
        <begin position="1"/>
        <end position="20"/>
    </location>
</feature>
<dbReference type="Pfam" id="PF01199">
    <property type="entry name" value="Ribosomal_L34e"/>
    <property type="match status" value="1"/>
</dbReference>
<dbReference type="GO" id="GO:0005840">
    <property type="term" value="C:ribosome"/>
    <property type="evidence" value="ECO:0007669"/>
    <property type="project" value="UniProtKB-KW"/>
</dbReference>
<keyword evidence="2 5" id="KW-0689">Ribosomal protein</keyword>
<evidence type="ECO:0000256" key="3">
    <source>
        <dbReference type="ARBA" id="ARBA00023274"/>
    </source>
</evidence>